<evidence type="ECO:0000256" key="2">
    <source>
        <dbReference type="ARBA" id="ARBA00022737"/>
    </source>
</evidence>
<dbReference type="SUPFAM" id="SSF48452">
    <property type="entry name" value="TPR-like"/>
    <property type="match status" value="1"/>
</dbReference>
<proteinExistence type="inferred from homology"/>
<dbReference type="InterPro" id="IPR002885">
    <property type="entry name" value="PPR_rpt"/>
</dbReference>
<keyword evidence="2" id="KW-0677">Repeat</keyword>
<dbReference type="InterPro" id="IPR046848">
    <property type="entry name" value="E_motif"/>
</dbReference>
<dbReference type="FunFam" id="1.25.40.10:FF:000031">
    <property type="entry name" value="Pentatricopeptide repeat-containing protein mitochondrial"/>
    <property type="match status" value="1"/>
</dbReference>
<evidence type="ECO:0000256" key="3">
    <source>
        <dbReference type="PROSITE-ProRule" id="PRU00708"/>
    </source>
</evidence>
<dbReference type="Pfam" id="PF20431">
    <property type="entry name" value="E_motif"/>
    <property type="match status" value="1"/>
</dbReference>
<dbReference type="Gene3D" id="1.25.40.10">
    <property type="entry name" value="Tetratricopeptide repeat domain"/>
    <property type="match status" value="1"/>
</dbReference>
<organism evidence="5 6">
    <name type="scientific">Capsicum annuum</name>
    <name type="common">Capsicum pepper</name>
    <dbReference type="NCBI Taxonomy" id="4072"/>
    <lineage>
        <taxon>Eukaryota</taxon>
        <taxon>Viridiplantae</taxon>
        <taxon>Streptophyta</taxon>
        <taxon>Embryophyta</taxon>
        <taxon>Tracheophyta</taxon>
        <taxon>Spermatophyta</taxon>
        <taxon>Magnoliopsida</taxon>
        <taxon>eudicotyledons</taxon>
        <taxon>Gunneridae</taxon>
        <taxon>Pentapetalae</taxon>
        <taxon>asterids</taxon>
        <taxon>lamiids</taxon>
        <taxon>Solanales</taxon>
        <taxon>Solanaceae</taxon>
        <taxon>Solanoideae</taxon>
        <taxon>Capsiceae</taxon>
        <taxon>Capsicum</taxon>
    </lineage>
</organism>
<gene>
    <name evidence="5" type="ORF">T459_29180</name>
</gene>
<dbReference type="GO" id="GO:0009451">
    <property type="term" value="P:RNA modification"/>
    <property type="evidence" value="ECO:0007669"/>
    <property type="project" value="InterPro"/>
</dbReference>
<dbReference type="InterPro" id="IPR011990">
    <property type="entry name" value="TPR-like_helical_dom_sf"/>
</dbReference>
<dbReference type="GO" id="GO:0003723">
    <property type="term" value="F:RNA binding"/>
    <property type="evidence" value="ECO:0007669"/>
    <property type="project" value="InterPro"/>
</dbReference>
<keyword evidence="6" id="KW-1185">Reference proteome</keyword>
<dbReference type="Proteomes" id="UP000222542">
    <property type="component" value="Unassembled WGS sequence"/>
</dbReference>
<dbReference type="Gramene" id="PHT64755">
    <property type="protein sequence ID" value="PHT64755"/>
    <property type="gene ID" value="T459_29180"/>
</dbReference>
<evidence type="ECO:0000256" key="1">
    <source>
        <dbReference type="ARBA" id="ARBA00006643"/>
    </source>
</evidence>
<protein>
    <recommendedName>
        <fullName evidence="4">DYW domain-containing protein</fullName>
    </recommendedName>
</protein>
<dbReference type="STRING" id="4072.A0A2G2Y4T0"/>
<accession>A0A2G2Y4T0</accession>
<dbReference type="PANTHER" id="PTHR47926:SF347">
    <property type="entry name" value="PENTATRICOPEPTIDE REPEAT-CONTAINING PROTEIN"/>
    <property type="match status" value="1"/>
</dbReference>
<comment type="caution">
    <text evidence="5">The sequence shown here is derived from an EMBL/GenBank/DDBJ whole genome shotgun (WGS) entry which is preliminary data.</text>
</comment>
<dbReference type="InterPro" id="IPR032867">
    <property type="entry name" value="DYW_dom"/>
</dbReference>
<sequence length="376" mass="42008">MYAKCGYLDGARGVFGRMRRKNVISWTSMISAYAIHGEADQALMLFRQMKEPNWITFVAVLYACSHAGLVDEAQQIFSSMRSPSNVVIWGSLMAACRIHGEFELGEFAAKRLLELDPEHDGAYVFLSNVYAKADKSHKHADDIYGKLAEVVCKLKQVGYAPNTSVVLIDVDEDEKKDMVLLHSEKLALCYGLLRSNNGSPIRIIKNLRICEDCHNFMKLASKRRGHRRRRRPVATRFGGLKSSRWAVRNRDFRKMKLSSHGDFFYRFLVHQIEGGIEACYANFAIVDILDIGDEYCEIIGVGDGYCEIIGVVNISGGGGTCVIDNSGGDITVGCKYCGAKLTAVMDIVELWCWTLMVLVALRSFVNSPTGDEVEEK</sequence>
<dbReference type="Pfam" id="PF13041">
    <property type="entry name" value="PPR_2"/>
    <property type="match status" value="1"/>
</dbReference>
<dbReference type="OMA" id="YCEIIGV"/>
<comment type="similarity">
    <text evidence="1">Belongs to the PPR family. PCMP-H subfamily.</text>
</comment>
<dbReference type="NCBIfam" id="TIGR00756">
    <property type="entry name" value="PPR"/>
    <property type="match status" value="1"/>
</dbReference>
<name>A0A2G2Y4T0_CAPAN</name>
<evidence type="ECO:0000259" key="4">
    <source>
        <dbReference type="Pfam" id="PF14432"/>
    </source>
</evidence>
<reference evidence="5 6" key="1">
    <citation type="journal article" date="2014" name="Nat. Genet.">
        <title>Genome sequence of the hot pepper provides insights into the evolution of pungency in Capsicum species.</title>
        <authorList>
            <person name="Kim S."/>
            <person name="Park M."/>
            <person name="Yeom S.I."/>
            <person name="Kim Y.M."/>
            <person name="Lee J.M."/>
            <person name="Lee H.A."/>
            <person name="Seo E."/>
            <person name="Choi J."/>
            <person name="Cheong K."/>
            <person name="Kim K.T."/>
            <person name="Jung K."/>
            <person name="Lee G.W."/>
            <person name="Oh S.K."/>
            <person name="Bae C."/>
            <person name="Kim S.B."/>
            <person name="Lee H.Y."/>
            <person name="Kim S.Y."/>
            <person name="Kim M.S."/>
            <person name="Kang B.C."/>
            <person name="Jo Y.D."/>
            <person name="Yang H.B."/>
            <person name="Jeong H.J."/>
            <person name="Kang W.H."/>
            <person name="Kwon J.K."/>
            <person name="Shin C."/>
            <person name="Lim J.Y."/>
            <person name="Park J.H."/>
            <person name="Huh J.H."/>
            <person name="Kim J.S."/>
            <person name="Kim B.D."/>
            <person name="Cohen O."/>
            <person name="Paran I."/>
            <person name="Suh M.C."/>
            <person name="Lee S.B."/>
            <person name="Kim Y.K."/>
            <person name="Shin Y."/>
            <person name="Noh S.J."/>
            <person name="Park J."/>
            <person name="Seo Y.S."/>
            <person name="Kwon S.Y."/>
            <person name="Kim H.A."/>
            <person name="Park J.M."/>
            <person name="Kim H.J."/>
            <person name="Choi S.B."/>
            <person name="Bosland P.W."/>
            <person name="Reeves G."/>
            <person name="Jo S.H."/>
            <person name="Lee B.W."/>
            <person name="Cho H.T."/>
            <person name="Choi H.S."/>
            <person name="Lee M.S."/>
            <person name="Yu Y."/>
            <person name="Do Choi Y."/>
            <person name="Park B.S."/>
            <person name="van Deynze A."/>
            <person name="Ashrafi H."/>
            <person name="Hill T."/>
            <person name="Kim W.T."/>
            <person name="Pai H.S."/>
            <person name="Ahn H.K."/>
            <person name="Yeam I."/>
            <person name="Giovannoni J.J."/>
            <person name="Rose J.K."/>
            <person name="Sorensen I."/>
            <person name="Lee S.J."/>
            <person name="Kim R.W."/>
            <person name="Choi I.Y."/>
            <person name="Choi B.S."/>
            <person name="Lim J.S."/>
            <person name="Lee Y.H."/>
            <person name="Choi D."/>
        </authorList>
    </citation>
    <scope>NUCLEOTIDE SEQUENCE [LARGE SCALE GENOMIC DNA]</scope>
    <source>
        <strain evidence="6">cv. CM334</strain>
    </source>
</reference>
<dbReference type="GO" id="GO:0008270">
    <property type="term" value="F:zinc ion binding"/>
    <property type="evidence" value="ECO:0007669"/>
    <property type="project" value="InterPro"/>
</dbReference>
<dbReference type="Pfam" id="PF14432">
    <property type="entry name" value="DYW_deaminase"/>
    <property type="match status" value="1"/>
</dbReference>
<dbReference type="InterPro" id="IPR046960">
    <property type="entry name" value="PPR_At4g14850-like_plant"/>
</dbReference>
<evidence type="ECO:0000313" key="5">
    <source>
        <dbReference type="EMBL" id="PHT64755.1"/>
    </source>
</evidence>
<feature type="domain" description="DYW" evidence="4">
    <location>
        <begin position="158"/>
        <end position="227"/>
    </location>
</feature>
<dbReference type="PANTHER" id="PTHR47926">
    <property type="entry name" value="PENTATRICOPEPTIDE REPEAT-CONTAINING PROTEIN"/>
    <property type="match status" value="1"/>
</dbReference>
<reference evidence="5 6" key="2">
    <citation type="journal article" date="2017" name="Genome Biol.">
        <title>New reference genome sequences of hot pepper reveal the massive evolution of plant disease-resistance genes by retroduplication.</title>
        <authorList>
            <person name="Kim S."/>
            <person name="Park J."/>
            <person name="Yeom S.I."/>
            <person name="Kim Y.M."/>
            <person name="Seo E."/>
            <person name="Kim K.T."/>
            <person name="Kim M.S."/>
            <person name="Lee J.M."/>
            <person name="Cheong K."/>
            <person name="Shin H.S."/>
            <person name="Kim S.B."/>
            <person name="Han K."/>
            <person name="Lee J."/>
            <person name="Park M."/>
            <person name="Lee H.A."/>
            <person name="Lee H.Y."/>
            <person name="Lee Y."/>
            <person name="Oh S."/>
            <person name="Lee J.H."/>
            <person name="Choi E."/>
            <person name="Choi E."/>
            <person name="Lee S.E."/>
            <person name="Jeon J."/>
            <person name="Kim H."/>
            <person name="Choi G."/>
            <person name="Song H."/>
            <person name="Lee J."/>
            <person name="Lee S.C."/>
            <person name="Kwon J.K."/>
            <person name="Lee H.Y."/>
            <person name="Koo N."/>
            <person name="Hong Y."/>
            <person name="Kim R.W."/>
            <person name="Kang W.H."/>
            <person name="Huh J.H."/>
            <person name="Kang B.C."/>
            <person name="Yang T.J."/>
            <person name="Lee Y.H."/>
            <person name="Bennetzen J.L."/>
            <person name="Choi D."/>
        </authorList>
    </citation>
    <scope>NUCLEOTIDE SEQUENCE [LARGE SCALE GENOMIC DNA]</scope>
    <source>
        <strain evidence="6">cv. CM334</strain>
    </source>
</reference>
<dbReference type="AlphaFoldDB" id="A0A2G2Y4T0"/>
<evidence type="ECO:0000313" key="6">
    <source>
        <dbReference type="Proteomes" id="UP000222542"/>
    </source>
</evidence>
<dbReference type="EMBL" id="AYRZ02000012">
    <property type="protein sequence ID" value="PHT64755.1"/>
    <property type="molecule type" value="Genomic_DNA"/>
</dbReference>
<dbReference type="PROSITE" id="PS51375">
    <property type="entry name" value="PPR"/>
    <property type="match status" value="1"/>
</dbReference>
<feature type="repeat" description="PPR" evidence="3">
    <location>
        <begin position="22"/>
        <end position="56"/>
    </location>
</feature>